<dbReference type="Proteomes" id="UP000630097">
    <property type="component" value="Unassembled WGS sequence"/>
</dbReference>
<name>A0A8J3PR62_9ACTN</name>
<sequence>MFVRPGPRRPSHVVSYVAFGVPIVIEGYLTGPLGEVPAVVCYTALTVLLALISLIAQVRIERRAPN</sequence>
<evidence type="ECO:0000256" key="1">
    <source>
        <dbReference type="SAM" id="Phobius"/>
    </source>
</evidence>
<keyword evidence="3" id="KW-1185">Reference proteome</keyword>
<feature type="transmembrane region" description="Helical" evidence="1">
    <location>
        <begin position="36"/>
        <end position="56"/>
    </location>
</feature>
<keyword evidence="1" id="KW-1133">Transmembrane helix</keyword>
<proteinExistence type="predicted"/>
<dbReference type="AlphaFoldDB" id="A0A8J3PR62"/>
<organism evidence="2 3">
    <name type="scientific">Planotetraspora kaengkrachanensis</name>
    <dbReference type="NCBI Taxonomy" id="575193"/>
    <lineage>
        <taxon>Bacteria</taxon>
        <taxon>Bacillati</taxon>
        <taxon>Actinomycetota</taxon>
        <taxon>Actinomycetes</taxon>
        <taxon>Streptosporangiales</taxon>
        <taxon>Streptosporangiaceae</taxon>
        <taxon>Planotetraspora</taxon>
    </lineage>
</organism>
<reference evidence="2 3" key="1">
    <citation type="submission" date="2021-01" db="EMBL/GenBank/DDBJ databases">
        <title>Whole genome shotgun sequence of Planotetraspora kaengkrachanensis NBRC 104272.</title>
        <authorList>
            <person name="Komaki H."/>
            <person name="Tamura T."/>
        </authorList>
    </citation>
    <scope>NUCLEOTIDE SEQUENCE [LARGE SCALE GENOMIC DNA]</scope>
    <source>
        <strain evidence="2 3">NBRC 104272</strain>
    </source>
</reference>
<evidence type="ECO:0000313" key="2">
    <source>
        <dbReference type="EMBL" id="GIG79486.1"/>
    </source>
</evidence>
<feature type="transmembrane region" description="Helical" evidence="1">
    <location>
        <begin position="12"/>
        <end position="30"/>
    </location>
</feature>
<evidence type="ECO:0000313" key="3">
    <source>
        <dbReference type="Proteomes" id="UP000630097"/>
    </source>
</evidence>
<accession>A0A8J3PR62</accession>
<dbReference type="EMBL" id="BONV01000009">
    <property type="protein sequence ID" value="GIG79486.1"/>
    <property type="molecule type" value="Genomic_DNA"/>
</dbReference>
<protein>
    <submittedName>
        <fullName evidence="2">Uncharacterized protein</fullName>
    </submittedName>
</protein>
<gene>
    <name evidence="2" type="ORF">Pka01_26130</name>
</gene>
<keyword evidence="1" id="KW-0812">Transmembrane</keyword>
<keyword evidence="1" id="KW-0472">Membrane</keyword>
<comment type="caution">
    <text evidence="2">The sequence shown here is derived from an EMBL/GenBank/DDBJ whole genome shotgun (WGS) entry which is preliminary data.</text>
</comment>